<dbReference type="GO" id="GO:0034727">
    <property type="term" value="P:piecemeal microautophagy of the nucleus"/>
    <property type="evidence" value="ECO:0007669"/>
    <property type="project" value="TreeGrafter"/>
</dbReference>
<sequence length="1250" mass="138907">MAVPIPARPDARGAPGDLARSPSLATSVGSVPSSTASALHNIKLLTALRSGNPADVQPFLDELKNAPQESSAGRVLGMAVQVASGVYWYDTGDTASVYGAWRLPIIELVLKSPNVPNPNVPVAPGTTATALHVASEIGRPEAVALLLSDPRVDDTLRDEKGRTPLECAANQDVATLIEDSRSTHQVRFMNLLTAYVASPLSSVEESSNIATFLNEPRSEAVNLNALDERTGTSLLHEAARRRDLRLVELVVKKGADVFVRDRRGRRVLEHDKSADERIKAYLRQFSNQDSVVQPKSDGRPPDLKGFLSKWVNYRQGWKTRWFVLENGVLSYYRNREDEHIACRGSIALATAYLHPSIDGSRFEVSSAVTTSVPKIVVKSSARGEIARWVQAIRLNMEFYQHGGSKTSPAPSSRDPTGKGKYTPSLYSNQDRAALGTQISELPPADGFLHPGLKRSPTALSGISVNTNVGKPQGMRQVSSPMSTTSRRLKQHTALGLGIDHDTGSDGASTSDEASGDEKDSETIPHESEYELSMRELTAQLEATEQLVGSIVTPPSSSQGSPDPSRSSAPVSSSRQHEVKNALRESLSTIQRLVARQGQMTQDREKYYESRIKREVNARKLWEENLLAVAQQQQETDRQLTEAAKDNEKKRRALRQARSVLADISASQPTSPKIEGEDGGYVASPGIMESDFAPALPPALLQHTLRSSISRGSMSRQSISRGSLSRHSVSLSKNYSRQSLSIHDVDKVVAAMDESEDDDDEFFDAIETNTIPNLKLYDSIAHPERPATPTAPPPHAEITPANEHTIATYLARDSLEPYSHVRHKLPIDDDKRPGVSLWSILKSSIGKDLTKITFPVNFNECTSMLQRMAEDMEYDACLTVAAGEKDPLKRIAFVAAFGMSNYSSTIGRIAKPFNPMLSQSFEYAIPNRYRYISEQVSHHPPISACYCEAPTWKYYGEVDAKNKFQGRYFEIRPTGVAHCDLIIPRAWVKDGDKYPDAGPEYPEGYVVEHYSWKKVITNVSNFIMGNPLIDHYGDLTVTNHRTGETCTLTFKPRTWRGKDAFEIKGEVYDRQGDSQWEIAGRWDSQLIARRTGIASEPLESNEEVDHEDTTEYMQLWRNTTKPKAPFNLTPYAVTLNDIPKGLEAYLAPTDCRLRTDMRAFENAEYERAQSLKTANEDHQRATRKLRAEGKLPQHEPRWFNPVTDPDSGERLWMPKRADDGEVKFWHDREAQGSLPAGQKWSEVEHIFVDDQ</sequence>
<dbReference type="SUPFAM" id="SSF144000">
    <property type="entry name" value="Oxysterol-binding protein-like"/>
    <property type="match status" value="1"/>
</dbReference>
<gene>
    <name evidence="10" type="ORF">EHS24_000239</name>
</gene>
<evidence type="ECO:0000256" key="1">
    <source>
        <dbReference type="ARBA" id="ARBA00008842"/>
    </source>
</evidence>
<dbReference type="GO" id="GO:0005829">
    <property type="term" value="C:cytosol"/>
    <property type="evidence" value="ECO:0007669"/>
    <property type="project" value="TreeGrafter"/>
</dbReference>
<protein>
    <recommendedName>
        <fullName evidence="9">PH domain-containing protein</fullName>
    </recommendedName>
</protein>
<dbReference type="GO" id="GO:0032934">
    <property type="term" value="F:sterol binding"/>
    <property type="evidence" value="ECO:0007669"/>
    <property type="project" value="TreeGrafter"/>
</dbReference>
<dbReference type="OrthoDB" id="416222at2759"/>
<dbReference type="Proteomes" id="UP000279236">
    <property type="component" value="Unassembled WGS sequence"/>
</dbReference>
<accession>A0A427Y9E4</accession>
<dbReference type="SUPFAM" id="SSF48403">
    <property type="entry name" value="Ankyrin repeat"/>
    <property type="match status" value="1"/>
</dbReference>
<dbReference type="FunFam" id="2.40.160.120:FF:000017">
    <property type="entry name" value="Oxysterol-binding protein homolog C2F12.05c"/>
    <property type="match status" value="1"/>
</dbReference>
<evidence type="ECO:0000256" key="4">
    <source>
        <dbReference type="ARBA" id="ARBA00023055"/>
    </source>
</evidence>
<dbReference type="PROSITE" id="PS50088">
    <property type="entry name" value="ANK_REPEAT"/>
    <property type="match status" value="1"/>
</dbReference>
<feature type="region of interest" description="Disordered" evidence="8">
    <location>
        <begin position="1"/>
        <end position="32"/>
    </location>
</feature>
<evidence type="ECO:0000256" key="8">
    <source>
        <dbReference type="SAM" id="MobiDB-lite"/>
    </source>
</evidence>
<dbReference type="Pfam" id="PF00169">
    <property type="entry name" value="PH"/>
    <property type="match status" value="1"/>
</dbReference>
<feature type="region of interest" description="Disordered" evidence="8">
    <location>
        <begin position="458"/>
        <end position="528"/>
    </location>
</feature>
<dbReference type="AlphaFoldDB" id="A0A427Y9E4"/>
<dbReference type="Gene3D" id="1.25.40.20">
    <property type="entry name" value="Ankyrin repeat-containing domain"/>
    <property type="match status" value="2"/>
</dbReference>
<keyword evidence="3" id="KW-0597">Phosphoprotein</keyword>
<name>A0A427Y9E4_9TREE</name>
<evidence type="ECO:0000313" key="10">
    <source>
        <dbReference type="EMBL" id="RSH87723.1"/>
    </source>
</evidence>
<dbReference type="InterPro" id="IPR000648">
    <property type="entry name" value="Oxysterol-bd"/>
</dbReference>
<dbReference type="GO" id="GO:0030011">
    <property type="term" value="P:maintenance of cell polarity"/>
    <property type="evidence" value="ECO:0007669"/>
    <property type="project" value="TreeGrafter"/>
</dbReference>
<dbReference type="Gene3D" id="2.30.29.30">
    <property type="entry name" value="Pleckstrin-homology domain (PH domain)/Phosphotyrosine-binding domain (PTB)"/>
    <property type="match status" value="1"/>
</dbReference>
<dbReference type="PANTHER" id="PTHR10972">
    <property type="entry name" value="OXYSTEROL-BINDING PROTEIN-RELATED"/>
    <property type="match status" value="1"/>
</dbReference>
<dbReference type="PANTHER" id="PTHR10972:SF205">
    <property type="entry name" value="OXYSTEROL-BINDING PROTEIN 1"/>
    <property type="match status" value="1"/>
</dbReference>
<dbReference type="Pfam" id="PF01237">
    <property type="entry name" value="Oxysterol_BP"/>
    <property type="match status" value="1"/>
</dbReference>
<proteinExistence type="inferred from homology"/>
<feature type="compositionally biased region" description="Basic and acidic residues" evidence="8">
    <location>
        <begin position="515"/>
        <end position="528"/>
    </location>
</feature>
<organism evidence="10 11">
    <name type="scientific">Apiotrichum porosum</name>
    <dbReference type="NCBI Taxonomy" id="105984"/>
    <lineage>
        <taxon>Eukaryota</taxon>
        <taxon>Fungi</taxon>
        <taxon>Dikarya</taxon>
        <taxon>Basidiomycota</taxon>
        <taxon>Agaricomycotina</taxon>
        <taxon>Tremellomycetes</taxon>
        <taxon>Trichosporonales</taxon>
        <taxon>Trichosporonaceae</taxon>
        <taxon>Apiotrichum</taxon>
    </lineage>
</organism>
<dbReference type="InterPro" id="IPR018494">
    <property type="entry name" value="Oxysterol-bd_CS"/>
</dbReference>
<dbReference type="PROSITE" id="PS50003">
    <property type="entry name" value="PH_DOMAIN"/>
    <property type="match status" value="1"/>
</dbReference>
<feature type="compositionally biased region" description="Polar residues" evidence="8">
    <location>
        <begin position="403"/>
        <end position="414"/>
    </location>
</feature>
<dbReference type="GO" id="GO:0006897">
    <property type="term" value="P:endocytosis"/>
    <property type="evidence" value="ECO:0007669"/>
    <property type="project" value="TreeGrafter"/>
</dbReference>
<feature type="region of interest" description="Disordered" evidence="8">
    <location>
        <begin position="401"/>
        <end position="426"/>
    </location>
</feature>
<dbReference type="InterPro" id="IPR037239">
    <property type="entry name" value="OSBP_sf"/>
</dbReference>
<dbReference type="InterPro" id="IPR011993">
    <property type="entry name" value="PH-like_dom_sf"/>
</dbReference>
<dbReference type="SMART" id="SM00233">
    <property type="entry name" value="PH"/>
    <property type="match status" value="1"/>
</dbReference>
<keyword evidence="6" id="KW-0040">ANK repeat</keyword>
<evidence type="ECO:0000259" key="9">
    <source>
        <dbReference type="PROSITE" id="PS50003"/>
    </source>
</evidence>
<dbReference type="EMBL" id="RSCE01000001">
    <property type="protein sequence ID" value="RSH87723.1"/>
    <property type="molecule type" value="Genomic_DNA"/>
</dbReference>
<dbReference type="GO" id="GO:0005886">
    <property type="term" value="C:plasma membrane"/>
    <property type="evidence" value="ECO:0007669"/>
    <property type="project" value="TreeGrafter"/>
</dbReference>
<feature type="domain" description="PH" evidence="9">
    <location>
        <begin position="300"/>
        <end position="397"/>
    </location>
</feature>
<evidence type="ECO:0000313" key="11">
    <source>
        <dbReference type="Proteomes" id="UP000279236"/>
    </source>
</evidence>
<feature type="repeat" description="ANK" evidence="6">
    <location>
        <begin position="230"/>
        <end position="262"/>
    </location>
</feature>
<evidence type="ECO:0000256" key="7">
    <source>
        <dbReference type="RuleBase" id="RU003844"/>
    </source>
</evidence>
<comment type="caution">
    <text evidence="10">The sequence shown here is derived from an EMBL/GenBank/DDBJ whole genome shotgun (WGS) entry which is preliminary data.</text>
</comment>
<dbReference type="GO" id="GO:0006887">
    <property type="term" value="P:exocytosis"/>
    <property type="evidence" value="ECO:0007669"/>
    <property type="project" value="TreeGrafter"/>
</dbReference>
<evidence type="ECO:0000256" key="3">
    <source>
        <dbReference type="ARBA" id="ARBA00022553"/>
    </source>
</evidence>
<dbReference type="Gene3D" id="2.40.160.120">
    <property type="match status" value="1"/>
</dbReference>
<dbReference type="STRING" id="105984.A0A427Y9E4"/>
<keyword evidence="11" id="KW-1185">Reference proteome</keyword>
<dbReference type="InterPro" id="IPR002110">
    <property type="entry name" value="Ankyrin_rpt"/>
</dbReference>
<keyword evidence="2" id="KW-0813">Transport</keyword>
<feature type="region of interest" description="Disordered" evidence="8">
    <location>
        <begin position="550"/>
        <end position="581"/>
    </location>
</feature>
<dbReference type="GO" id="GO:0006869">
    <property type="term" value="P:lipid transport"/>
    <property type="evidence" value="ECO:0007669"/>
    <property type="project" value="UniProtKB-KW"/>
</dbReference>
<dbReference type="SUPFAM" id="SSF50729">
    <property type="entry name" value="PH domain-like"/>
    <property type="match status" value="1"/>
</dbReference>
<feature type="compositionally biased region" description="Polar residues" evidence="8">
    <location>
        <begin position="23"/>
        <end position="32"/>
    </location>
</feature>
<dbReference type="Pfam" id="PF00023">
    <property type="entry name" value="Ank"/>
    <property type="match status" value="1"/>
</dbReference>
<evidence type="ECO:0000256" key="2">
    <source>
        <dbReference type="ARBA" id="ARBA00022448"/>
    </source>
</evidence>
<evidence type="ECO:0000256" key="6">
    <source>
        <dbReference type="PROSITE-ProRule" id="PRU00023"/>
    </source>
</evidence>
<dbReference type="PROSITE" id="PS01013">
    <property type="entry name" value="OSBP"/>
    <property type="match status" value="1"/>
</dbReference>
<dbReference type="PROSITE" id="PS50297">
    <property type="entry name" value="ANK_REP_REGION"/>
    <property type="match status" value="1"/>
</dbReference>
<dbReference type="InterPro" id="IPR001849">
    <property type="entry name" value="PH_domain"/>
</dbReference>
<keyword evidence="4" id="KW-0445">Lipid transport</keyword>
<evidence type="ECO:0000256" key="5">
    <source>
        <dbReference type="ARBA" id="ARBA00023121"/>
    </source>
</evidence>
<dbReference type="InterPro" id="IPR036770">
    <property type="entry name" value="Ankyrin_rpt-contain_sf"/>
</dbReference>
<dbReference type="GO" id="GO:0005635">
    <property type="term" value="C:nuclear envelope"/>
    <property type="evidence" value="ECO:0007669"/>
    <property type="project" value="TreeGrafter"/>
</dbReference>
<reference evidence="10 11" key="1">
    <citation type="submission" date="2018-11" db="EMBL/GenBank/DDBJ databases">
        <title>Genome sequence of Apiotrichum porosum DSM 27194.</title>
        <authorList>
            <person name="Aliyu H."/>
            <person name="Gorte O."/>
            <person name="Ochsenreither K."/>
        </authorList>
    </citation>
    <scope>NUCLEOTIDE SEQUENCE [LARGE SCALE GENOMIC DNA]</scope>
    <source>
        <strain evidence="10 11">DSM 27194</strain>
    </source>
</reference>
<dbReference type="GeneID" id="39584782"/>
<dbReference type="GO" id="GO:0097038">
    <property type="term" value="C:perinuclear endoplasmic reticulum"/>
    <property type="evidence" value="ECO:0007669"/>
    <property type="project" value="TreeGrafter"/>
</dbReference>
<keyword evidence="5" id="KW-0446">Lipid-binding</keyword>
<dbReference type="SMART" id="SM00248">
    <property type="entry name" value="ANK"/>
    <property type="match status" value="3"/>
</dbReference>
<comment type="similarity">
    <text evidence="1 7">Belongs to the OSBP family.</text>
</comment>
<feature type="compositionally biased region" description="Polar residues" evidence="8">
    <location>
        <begin position="458"/>
        <end position="485"/>
    </location>
</feature>
<feature type="compositionally biased region" description="Low complexity" evidence="8">
    <location>
        <begin position="553"/>
        <end position="573"/>
    </location>
</feature>
<dbReference type="RefSeq" id="XP_028479931.1">
    <property type="nucleotide sequence ID" value="XM_028616074.1"/>
</dbReference>